<keyword evidence="20" id="KW-1185">Reference proteome</keyword>
<evidence type="ECO:0000256" key="3">
    <source>
        <dbReference type="ARBA" id="ARBA00022527"/>
    </source>
</evidence>
<feature type="compositionally biased region" description="Basic and acidic residues" evidence="16">
    <location>
        <begin position="70"/>
        <end position="79"/>
    </location>
</feature>
<dbReference type="PROSITE" id="PS50011">
    <property type="entry name" value="PROTEIN_KINASE_DOM"/>
    <property type="match status" value="1"/>
</dbReference>
<dbReference type="PANTHER" id="PTHR24349">
    <property type="entry name" value="SERINE/THREONINE-PROTEIN KINASE"/>
    <property type="match status" value="1"/>
</dbReference>
<keyword evidence="5" id="KW-0808">Transferase</keyword>
<accession>A0AAV0ZUG2</accession>
<dbReference type="SUPFAM" id="SSF47473">
    <property type="entry name" value="EF-hand"/>
    <property type="match status" value="1"/>
</dbReference>
<comment type="catalytic activity">
    <reaction evidence="13">
        <text>L-threonyl-[protein] + ATP = O-phospho-L-threonyl-[protein] + ADP + H(+)</text>
        <dbReference type="Rhea" id="RHEA:46608"/>
        <dbReference type="Rhea" id="RHEA-COMP:11060"/>
        <dbReference type="Rhea" id="RHEA-COMP:11605"/>
        <dbReference type="ChEBI" id="CHEBI:15378"/>
        <dbReference type="ChEBI" id="CHEBI:30013"/>
        <dbReference type="ChEBI" id="CHEBI:30616"/>
        <dbReference type="ChEBI" id="CHEBI:61977"/>
        <dbReference type="ChEBI" id="CHEBI:456216"/>
        <dbReference type="EC" id="2.7.11.1"/>
    </reaction>
</comment>
<evidence type="ECO:0000256" key="14">
    <source>
        <dbReference type="ARBA" id="ARBA00048679"/>
    </source>
</evidence>
<dbReference type="EC" id="2.7.11.1" evidence="2"/>
<feature type="domain" description="EF-hand" evidence="18">
    <location>
        <begin position="449"/>
        <end position="484"/>
    </location>
</feature>
<evidence type="ECO:0000256" key="11">
    <source>
        <dbReference type="ARBA" id="ARBA00022840"/>
    </source>
</evidence>
<dbReference type="Proteomes" id="UP001157006">
    <property type="component" value="Chromosome 3"/>
</dbReference>
<sequence length="575" mass="64357">MGNSCVGPSISKNGIIQSFSAAIWRTHLPEPEGSVANRGSVNDVATDNEPESPLRVQNKPPEQITIPNTESEKEPEKEKKKERKPSVKRSSSAGLRVDSVLQRETGNFKDFFSLGKKLGQGQFGVTFLCIEKETGRQYACKSIAKRKLVTDDDVEDVRREIQIMHHLAGHRNVISIKGAYEDAVAVHVVMELCAGGELFDRIIQRGHYTERKAAELIRTIVGVVEACHSLGVMHRDLKPENFLFVNQQEDSLLKTIDFGLSVFFKPGDTFIDVVGSPYYVAPEVLKKRYGPEADVWSAGVILYILLSGVPPFWAENEQGIFEQVLHGDLDFASDPWPAISESAKDLVRKMLVRDPRRRMTAYQVLCHPWVQVDGVAPDKPLDSAVLSRLKQFSAMNKLKKMALIVIAESLSEEELAGLKEMFKMLDTDNSGQITFEELKVGLKKVGANLKESEIYDLMQAADIDNSGTIDYGEFIAATLHLNKVEREDHLFAAFSYFDKDGSGYITQEELQQACDEFGIKDVGLDEIIKEIDEDNDGRIDYNEFVAMMQKGNVPMVGKKGLENNFSIRFKEALKL</sequence>
<dbReference type="SUPFAM" id="SSF56112">
    <property type="entry name" value="Protein kinase-like (PK-like)"/>
    <property type="match status" value="1"/>
</dbReference>
<organism evidence="19 20">
    <name type="scientific">Vicia faba</name>
    <name type="common">Broad bean</name>
    <name type="synonym">Faba vulgaris</name>
    <dbReference type="NCBI Taxonomy" id="3906"/>
    <lineage>
        <taxon>Eukaryota</taxon>
        <taxon>Viridiplantae</taxon>
        <taxon>Streptophyta</taxon>
        <taxon>Embryophyta</taxon>
        <taxon>Tracheophyta</taxon>
        <taxon>Spermatophyta</taxon>
        <taxon>Magnoliopsida</taxon>
        <taxon>eudicotyledons</taxon>
        <taxon>Gunneridae</taxon>
        <taxon>Pentapetalae</taxon>
        <taxon>rosids</taxon>
        <taxon>fabids</taxon>
        <taxon>Fabales</taxon>
        <taxon>Fabaceae</taxon>
        <taxon>Papilionoideae</taxon>
        <taxon>50 kb inversion clade</taxon>
        <taxon>NPAAA clade</taxon>
        <taxon>Hologalegina</taxon>
        <taxon>IRL clade</taxon>
        <taxon>Fabeae</taxon>
        <taxon>Vicia</taxon>
    </lineage>
</organism>
<dbReference type="InterPro" id="IPR002048">
    <property type="entry name" value="EF_hand_dom"/>
</dbReference>
<evidence type="ECO:0000256" key="7">
    <source>
        <dbReference type="ARBA" id="ARBA00022737"/>
    </source>
</evidence>
<dbReference type="PROSITE" id="PS50222">
    <property type="entry name" value="EF_HAND_2"/>
    <property type="match status" value="4"/>
</dbReference>
<protein>
    <recommendedName>
        <fullName evidence="2">non-specific serine/threonine protein kinase</fullName>
        <ecNumber evidence="2">2.7.11.1</ecNumber>
    </recommendedName>
</protein>
<keyword evidence="4" id="KW-0597">Phosphoprotein</keyword>
<dbReference type="InterPro" id="IPR008271">
    <property type="entry name" value="Ser/Thr_kinase_AS"/>
</dbReference>
<dbReference type="InterPro" id="IPR050205">
    <property type="entry name" value="CDPK_Ser/Thr_kinases"/>
</dbReference>
<evidence type="ECO:0000256" key="8">
    <source>
        <dbReference type="ARBA" id="ARBA00022741"/>
    </source>
</evidence>
<dbReference type="FunFam" id="3.30.200.20:FF:000004">
    <property type="entry name" value="Calcium-dependent protein kinase 1"/>
    <property type="match status" value="1"/>
</dbReference>
<dbReference type="InterPro" id="IPR018247">
    <property type="entry name" value="EF_Hand_1_Ca_BS"/>
</dbReference>
<feature type="region of interest" description="Disordered" evidence="16">
    <location>
        <begin position="30"/>
        <end position="95"/>
    </location>
</feature>
<dbReference type="CDD" id="cd00051">
    <property type="entry name" value="EFh"/>
    <property type="match status" value="2"/>
</dbReference>
<dbReference type="SMART" id="SM00054">
    <property type="entry name" value="EFh"/>
    <property type="match status" value="4"/>
</dbReference>
<evidence type="ECO:0000256" key="9">
    <source>
        <dbReference type="ARBA" id="ARBA00022777"/>
    </source>
</evidence>
<comment type="catalytic activity">
    <reaction evidence="14">
        <text>L-seryl-[protein] + ATP = O-phospho-L-seryl-[protein] + ADP + H(+)</text>
        <dbReference type="Rhea" id="RHEA:17989"/>
        <dbReference type="Rhea" id="RHEA-COMP:9863"/>
        <dbReference type="Rhea" id="RHEA-COMP:11604"/>
        <dbReference type="ChEBI" id="CHEBI:15378"/>
        <dbReference type="ChEBI" id="CHEBI:29999"/>
        <dbReference type="ChEBI" id="CHEBI:30616"/>
        <dbReference type="ChEBI" id="CHEBI:83421"/>
        <dbReference type="ChEBI" id="CHEBI:456216"/>
        <dbReference type="EC" id="2.7.11.1"/>
    </reaction>
</comment>
<keyword evidence="10" id="KW-0106">Calcium</keyword>
<evidence type="ECO:0000256" key="10">
    <source>
        <dbReference type="ARBA" id="ARBA00022837"/>
    </source>
</evidence>
<evidence type="ECO:0000256" key="5">
    <source>
        <dbReference type="ARBA" id="ARBA00022679"/>
    </source>
</evidence>
<evidence type="ECO:0000313" key="20">
    <source>
        <dbReference type="Proteomes" id="UP001157006"/>
    </source>
</evidence>
<dbReference type="Pfam" id="PF13499">
    <property type="entry name" value="EF-hand_7"/>
    <property type="match status" value="2"/>
</dbReference>
<dbReference type="PROSITE" id="PS00107">
    <property type="entry name" value="PROTEIN_KINASE_ATP"/>
    <property type="match status" value="1"/>
</dbReference>
<evidence type="ECO:0000259" key="18">
    <source>
        <dbReference type="PROSITE" id="PS50222"/>
    </source>
</evidence>
<evidence type="ECO:0000256" key="15">
    <source>
        <dbReference type="PROSITE-ProRule" id="PRU10141"/>
    </source>
</evidence>
<evidence type="ECO:0000259" key="17">
    <source>
        <dbReference type="PROSITE" id="PS50011"/>
    </source>
</evidence>
<dbReference type="CDD" id="cd05117">
    <property type="entry name" value="STKc_CAMK"/>
    <property type="match status" value="1"/>
</dbReference>
<dbReference type="GO" id="GO:0004674">
    <property type="term" value="F:protein serine/threonine kinase activity"/>
    <property type="evidence" value="ECO:0007669"/>
    <property type="project" value="UniProtKB-KW"/>
</dbReference>
<feature type="binding site" evidence="15">
    <location>
        <position position="145"/>
    </location>
    <ligand>
        <name>ATP</name>
        <dbReference type="ChEBI" id="CHEBI:30616"/>
    </ligand>
</feature>
<reference evidence="19 20" key="1">
    <citation type="submission" date="2023-01" db="EMBL/GenBank/DDBJ databases">
        <authorList>
            <person name="Kreplak J."/>
        </authorList>
    </citation>
    <scope>NUCLEOTIDE SEQUENCE [LARGE SCALE GENOMIC DNA]</scope>
</reference>
<evidence type="ECO:0000256" key="13">
    <source>
        <dbReference type="ARBA" id="ARBA00047899"/>
    </source>
</evidence>
<dbReference type="GO" id="GO:0005509">
    <property type="term" value="F:calcium ion binding"/>
    <property type="evidence" value="ECO:0007669"/>
    <property type="project" value="InterPro"/>
</dbReference>
<keyword evidence="8 15" id="KW-0547">Nucleotide-binding</keyword>
<evidence type="ECO:0000313" key="19">
    <source>
        <dbReference type="EMBL" id="CAI8601994.1"/>
    </source>
</evidence>
<dbReference type="PROSITE" id="PS00108">
    <property type="entry name" value="PROTEIN_KINASE_ST"/>
    <property type="match status" value="1"/>
</dbReference>
<dbReference type="InterPro" id="IPR000719">
    <property type="entry name" value="Prot_kinase_dom"/>
</dbReference>
<evidence type="ECO:0000256" key="2">
    <source>
        <dbReference type="ARBA" id="ARBA00012513"/>
    </source>
</evidence>
<dbReference type="EMBL" id="OX451738">
    <property type="protein sequence ID" value="CAI8601994.1"/>
    <property type="molecule type" value="Genomic_DNA"/>
</dbReference>
<keyword evidence="7" id="KW-0677">Repeat</keyword>
<evidence type="ECO:0000256" key="16">
    <source>
        <dbReference type="SAM" id="MobiDB-lite"/>
    </source>
</evidence>
<keyword evidence="6" id="KW-0479">Metal-binding</keyword>
<dbReference type="InterPro" id="IPR011009">
    <property type="entry name" value="Kinase-like_dom_sf"/>
</dbReference>
<dbReference type="PROSITE" id="PS00018">
    <property type="entry name" value="EF_HAND_1"/>
    <property type="match status" value="4"/>
</dbReference>
<dbReference type="SMART" id="SM00220">
    <property type="entry name" value="S_TKc"/>
    <property type="match status" value="1"/>
</dbReference>
<keyword evidence="9" id="KW-0418">Kinase</keyword>
<dbReference type="Gene3D" id="3.30.200.20">
    <property type="entry name" value="Phosphorylase Kinase, domain 1"/>
    <property type="match status" value="1"/>
</dbReference>
<feature type="domain" description="EF-hand" evidence="18">
    <location>
        <begin position="485"/>
        <end position="520"/>
    </location>
</feature>
<dbReference type="GO" id="GO:0005524">
    <property type="term" value="F:ATP binding"/>
    <property type="evidence" value="ECO:0007669"/>
    <property type="project" value="UniProtKB-UniRule"/>
</dbReference>
<evidence type="ECO:0000256" key="6">
    <source>
        <dbReference type="ARBA" id="ARBA00022723"/>
    </source>
</evidence>
<dbReference type="AlphaFoldDB" id="A0AAV0ZUG2"/>
<feature type="domain" description="EF-hand" evidence="18">
    <location>
        <begin position="413"/>
        <end position="448"/>
    </location>
</feature>
<proteinExistence type="inferred from homology"/>
<gene>
    <name evidence="19" type="ORF">VFH_III019840</name>
</gene>
<dbReference type="Gene3D" id="1.10.510.10">
    <property type="entry name" value="Transferase(Phosphotransferase) domain 1"/>
    <property type="match status" value="1"/>
</dbReference>
<comment type="similarity">
    <text evidence="1">Belongs to the protein kinase superfamily. CAMK Ser/Thr protein kinase family. CaMK subfamily.</text>
</comment>
<dbReference type="InterPro" id="IPR017441">
    <property type="entry name" value="Protein_kinase_ATP_BS"/>
</dbReference>
<dbReference type="Pfam" id="PF00069">
    <property type="entry name" value="Pkinase"/>
    <property type="match status" value="1"/>
</dbReference>
<keyword evidence="11 15" id="KW-0067">ATP-binding</keyword>
<dbReference type="FunFam" id="1.10.510.10:FF:000249">
    <property type="entry name" value="Calcium-dependent protein kinase SK5"/>
    <property type="match status" value="1"/>
</dbReference>
<name>A0AAV0ZUG2_VICFA</name>
<evidence type="ECO:0000256" key="1">
    <source>
        <dbReference type="ARBA" id="ARBA00005354"/>
    </source>
</evidence>
<feature type="domain" description="EF-hand" evidence="18">
    <location>
        <begin position="524"/>
        <end position="554"/>
    </location>
</feature>
<evidence type="ECO:0000256" key="12">
    <source>
        <dbReference type="ARBA" id="ARBA00024334"/>
    </source>
</evidence>
<feature type="domain" description="Protein kinase" evidence="17">
    <location>
        <begin position="112"/>
        <end position="370"/>
    </location>
</feature>
<comment type="similarity">
    <text evidence="12">Belongs to the protein kinase superfamily. Ser/Thr protein kinase family. CDPK subfamily.</text>
</comment>
<keyword evidence="3" id="KW-0723">Serine/threonine-protein kinase</keyword>
<dbReference type="FunFam" id="1.10.238.10:FF:000015">
    <property type="entry name" value="Calcium-dependent protein kinase 1"/>
    <property type="match status" value="1"/>
</dbReference>
<dbReference type="InterPro" id="IPR011992">
    <property type="entry name" value="EF-hand-dom_pair"/>
</dbReference>
<dbReference type="Gene3D" id="1.10.238.10">
    <property type="entry name" value="EF-hand"/>
    <property type="match status" value="1"/>
</dbReference>
<evidence type="ECO:0000256" key="4">
    <source>
        <dbReference type="ARBA" id="ARBA00022553"/>
    </source>
</evidence>